<dbReference type="GO" id="GO:0106370">
    <property type="term" value="F:protein-L-histidine N-pros-methyltransferase activity"/>
    <property type="evidence" value="ECO:0007669"/>
    <property type="project" value="InterPro"/>
</dbReference>
<dbReference type="OrthoDB" id="199041at2759"/>
<dbReference type="InterPro" id="IPR029063">
    <property type="entry name" value="SAM-dependent_MTases_sf"/>
</dbReference>
<dbReference type="Pfam" id="PF05219">
    <property type="entry name" value="DREV"/>
    <property type="match status" value="1"/>
</dbReference>
<reference evidence="2" key="2">
    <citation type="journal article" date="2016" name="Sci. Rep.">
        <title>Dictyocaulus viviparus genome, variome and transcriptome elucidate lungworm biology and support future intervention.</title>
        <authorList>
            <person name="McNulty S.N."/>
            <person name="Strube C."/>
            <person name="Rosa B.A."/>
            <person name="Martin J.C."/>
            <person name="Tyagi R."/>
            <person name="Choi Y.J."/>
            <person name="Wang Q."/>
            <person name="Hallsworth Pepin K."/>
            <person name="Zhang X."/>
            <person name="Ozersky P."/>
            <person name="Wilson R.K."/>
            <person name="Sternberg P.W."/>
            <person name="Gasser R.B."/>
            <person name="Mitreva M."/>
        </authorList>
    </citation>
    <scope>NUCLEOTIDE SEQUENCE [LARGE SCALE GENOMIC DNA]</scope>
    <source>
        <strain evidence="2">HannoverDv2000</strain>
    </source>
</reference>
<dbReference type="SUPFAM" id="SSF53335">
    <property type="entry name" value="S-adenosyl-L-methionine-dependent methyltransferases"/>
    <property type="match status" value="1"/>
</dbReference>
<proteinExistence type="predicted"/>
<dbReference type="STRING" id="29172.A0A0D8XBK5"/>
<dbReference type="PANTHER" id="PTHR12890:SF0">
    <property type="entry name" value="PROTEIN-L-HISTIDINE N-PROS-METHYLTRANSFERASE"/>
    <property type="match status" value="1"/>
</dbReference>
<protein>
    <submittedName>
        <fullName evidence="1">DREV methyltransferase</fullName>
    </submittedName>
</protein>
<dbReference type="Gene3D" id="3.40.50.150">
    <property type="entry name" value="Vaccinia Virus protein VP39"/>
    <property type="match status" value="1"/>
</dbReference>
<organism evidence="1 2">
    <name type="scientific">Dictyocaulus viviparus</name>
    <name type="common">Bovine lungworm</name>
    <dbReference type="NCBI Taxonomy" id="29172"/>
    <lineage>
        <taxon>Eukaryota</taxon>
        <taxon>Metazoa</taxon>
        <taxon>Ecdysozoa</taxon>
        <taxon>Nematoda</taxon>
        <taxon>Chromadorea</taxon>
        <taxon>Rhabditida</taxon>
        <taxon>Rhabditina</taxon>
        <taxon>Rhabditomorpha</taxon>
        <taxon>Strongyloidea</taxon>
        <taxon>Metastrongylidae</taxon>
        <taxon>Dictyocaulus</taxon>
    </lineage>
</organism>
<reference evidence="1 2" key="1">
    <citation type="submission" date="2013-11" db="EMBL/GenBank/DDBJ databases">
        <title>Draft genome of the bovine lungworm Dictyocaulus viviparus.</title>
        <authorList>
            <person name="Mitreva M."/>
        </authorList>
    </citation>
    <scope>NUCLEOTIDE SEQUENCE [LARGE SCALE GENOMIC DNA]</scope>
    <source>
        <strain evidence="1 2">HannoverDv2000</strain>
    </source>
</reference>
<evidence type="ECO:0000313" key="1">
    <source>
        <dbReference type="EMBL" id="KJH41147.1"/>
    </source>
</evidence>
<keyword evidence="1" id="KW-0808">Transferase</keyword>
<dbReference type="InterPro" id="IPR007884">
    <property type="entry name" value="METL9"/>
</dbReference>
<keyword evidence="2" id="KW-1185">Reference proteome</keyword>
<gene>
    <name evidence="1" type="ORF">DICVIV_12875</name>
</gene>
<evidence type="ECO:0000313" key="2">
    <source>
        <dbReference type="Proteomes" id="UP000053766"/>
    </source>
</evidence>
<dbReference type="AlphaFoldDB" id="A0A0D8XBK5"/>
<name>A0A0D8XBK5_DICVI</name>
<keyword evidence="1" id="KW-0489">Methyltransferase</keyword>
<dbReference type="CDD" id="cd02440">
    <property type="entry name" value="AdoMet_MTases"/>
    <property type="match status" value="1"/>
</dbReference>
<accession>A0A0D8XBK5</accession>
<sequence>MLSYLDSETNQFIENSILTSNSVCLQVYYAFMSSILSFFLSRTSINGILNRGAMFLFSVNQLKYFLNIPPDWNASEKRLLDLGAGNGGITKKLSVFYSNVHVTEISEVMKWRLRLEDFIIEDVDTWYSSLDSYDLISVLNLLDRHYNPQKLLKDIHMAAFRSNCPVLIAVVLPIHQFVEYHPFRKSNQADVRLQVEGNTFEQQVSSLIENEFVPVGFQVVRWTKLPYLCEGDSSQSIYVLEDAVFLLHPVATETCKI</sequence>
<dbReference type="Proteomes" id="UP000053766">
    <property type="component" value="Unassembled WGS sequence"/>
</dbReference>
<dbReference type="GO" id="GO:0032259">
    <property type="term" value="P:methylation"/>
    <property type="evidence" value="ECO:0007669"/>
    <property type="project" value="UniProtKB-KW"/>
</dbReference>
<dbReference type="PANTHER" id="PTHR12890">
    <property type="entry name" value="DREV PROTEIN"/>
    <property type="match status" value="1"/>
</dbReference>
<dbReference type="EMBL" id="KN716892">
    <property type="protein sequence ID" value="KJH41147.1"/>
    <property type="molecule type" value="Genomic_DNA"/>
</dbReference>